<organism evidence="6 7">
    <name type="scientific">Onchocerca flexuosa</name>
    <dbReference type="NCBI Taxonomy" id="387005"/>
    <lineage>
        <taxon>Eukaryota</taxon>
        <taxon>Metazoa</taxon>
        <taxon>Ecdysozoa</taxon>
        <taxon>Nematoda</taxon>
        <taxon>Chromadorea</taxon>
        <taxon>Rhabditida</taxon>
        <taxon>Spirurina</taxon>
        <taxon>Spiruromorpha</taxon>
        <taxon>Filarioidea</taxon>
        <taxon>Onchocercidae</taxon>
        <taxon>Onchocerca</taxon>
    </lineage>
</organism>
<keyword evidence="4" id="KW-0812">Transmembrane</keyword>
<dbReference type="Gene3D" id="2.60.120.290">
    <property type="entry name" value="Spermadhesin, CUB domain"/>
    <property type="match status" value="2"/>
</dbReference>
<dbReference type="SMART" id="SM00192">
    <property type="entry name" value="LDLa"/>
    <property type="match status" value="1"/>
</dbReference>
<dbReference type="SMART" id="SM00042">
    <property type="entry name" value="CUB"/>
    <property type="match status" value="2"/>
</dbReference>
<dbReference type="GO" id="GO:0003723">
    <property type="term" value="F:RNA binding"/>
    <property type="evidence" value="ECO:0007669"/>
    <property type="project" value="TreeGrafter"/>
</dbReference>
<proteinExistence type="predicted"/>
<feature type="domain" description="CUB" evidence="5">
    <location>
        <begin position="786"/>
        <end position="930"/>
    </location>
</feature>
<dbReference type="EMBL" id="KZ269977">
    <property type="protein sequence ID" value="OZC12375.1"/>
    <property type="molecule type" value="Genomic_DNA"/>
</dbReference>
<dbReference type="FunFam" id="2.60.120.290:FF:000005">
    <property type="entry name" value="Procollagen C-endopeptidase enhancer 1"/>
    <property type="match status" value="1"/>
</dbReference>
<dbReference type="OrthoDB" id="8883818at2759"/>
<feature type="domain" description="CUB" evidence="5">
    <location>
        <begin position="642"/>
        <end position="763"/>
    </location>
</feature>
<feature type="compositionally biased region" description="Basic residues" evidence="3">
    <location>
        <begin position="1071"/>
        <end position="1085"/>
    </location>
</feature>
<dbReference type="GO" id="GO:0030686">
    <property type="term" value="C:90S preribosome"/>
    <property type="evidence" value="ECO:0007669"/>
    <property type="project" value="InterPro"/>
</dbReference>
<feature type="region of interest" description="Disordered" evidence="3">
    <location>
        <begin position="1071"/>
        <end position="1099"/>
    </location>
</feature>
<dbReference type="Proteomes" id="UP000242913">
    <property type="component" value="Unassembled WGS sequence"/>
</dbReference>
<dbReference type="PANTHER" id="PTHR44163">
    <property type="entry name" value="U3 SMALL NUCLEOLAR RNA-ASSOCIATED PROTEIN 4 HOMOLOG"/>
    <property type="match status" value="1"/>
</dbReference>
<evidence type="ECO:0000256" key="3">
    <source>
        <dbReference type="SAM" id="MobiDB-lite"/>
    </source>
</evidence>
<dbReference type="CDD" id="cd00112">
    <property type="entry name" value="LDLa"/>
    <property type="match status" value="1"/>
</dbReference>
<dbReference type="InterPro" id="IPR046351">
    <property type="entry name" value="UTP4"/>
</dbReference>
<evidence type="ECO:0000256" key="2">
    <source>
        <dbReference type="PROSITE-ProRule" id="PRU00059"/>
    </source>
</evidence>
<sequence length="1113" mass="125359">MDDFEVHECDLFEHEPYVVDCLALDERQGVLSVARHSDLETERRNGMIEFWNVIGTPIFHVRSTFLGNKTAESLLWKGDILFAAHLDGSITSHRLHTSEYFTSRLTPSPLWCLASITGSSFCAGSDSGTVLILSVEDNDHVVLNKTISIGFGTHIMSLACNGNVIAAGTMDEISLISVPKQQIEHRIKLPRIEKRKPTIVWCLCFIDDYLVSGDSRGYVSFWNASNGAFSHCLQTHQSDILSITAVNESLYAAGVDPTIARLGLNQERTTYRVEHRRTIHTNDVRALAASQHTTALYSGGADYYFCVSNRFKHADALKNITCNVAAGANLFSYQYDDRIVIWEAGKPSTGASKKGIYCLANGPIKIAQLRSHRGDFIRSSALNHEGNLLAVSTICTTTLYKLDLHSSKEPSISVLKRIDICGTELLFTSTSLFIASGCLRISSLSIGDSISEYPDLITERDNAGEVVRLHSNMTETFLVLLTARNELFTLEIRQKTLRKLEIPGTNIFIDVQFINFVSLYILCADRKHTIIEYNTETNILSGSTISTEALCMLPDELVLQMNCSSSDSVVLGGSRGSFRVIALINGKRVLLYGPEACALKKAEENDGVCSMRRDRCIQASFMVAITKSTEGQQQQHQLHQPCKTQEIHGKEVSEGYITSPNYPFSYPPNQDCLFNITASTSLVIHLTFTHFHLEDRTIRSNQCLNDYLIVTVVDYQGREHVGERFCGNQLPEPLHTMQNSVYIRFHSSHTNEYSGFRLRYQFLTEESIFEPASSYFDDDLRYLRYCGGHHSTNIKVYNGEIRSPGFPSFYPKNVTCNWLVRVDPGKKIYIRVEYLELSPTMAECDKASVYIIDGYRHDSLTDEVKKDDPTQVKFCGSQLYYTEEGMKSYMSTGNRLIVRFVTTAHPSPSLLTKYEKKGKPIGFRLIWTEVEKILPEGNVCPGFACKGGELCIDDGESVCARRTQLCIDKSLICNGVHNCAENDYTDEENCYSQHIILASSIIILLILVIVSVILWQRRIRRRDEEQKRKQLETATVASTSLDGNGKNSVIWEPTRCSPMNLDPSLDIHHLHHLHPPTHHQSHCHRHQDQQKQQKQQQNHIALSEMNTFHSALL</sequence>
<dbReference type="InterPro" id="IPR035914">
    <property type="entry name" value="Sperma_CUB_dom_sf"/>
</dbReference>
<name>A0A238C5F6_9BILA</name>
<gene>
    <name evidence="6" type="ORF">X798_00006</name>
</gene>
<accession>A0A238C5F6</accession>
<dbReference type="AlphaFoldDB" id="A0A238C5F6"/>
<dbReference type="GO" id="GO:0034455">
    <property type="term" value="C:t-UTP complex"/>
    <property type="evidence" value="ECO:0007669"/>
    <property type="project" value="TreeGrafter"/>
</dbReference>
<feature type="transmembrane region" description="Helical" evidence="4">
    <location>
        <begin position="995"/>
        <end position="1015"/>
    </location>
</feature>
<dbReference type="SUPFAM" id="SSF50978">
    <property type="entry name" value="WD40 repeat-like"/>
    <property type="match status" value="2"/>
</dbReference>
<dbReference type="InterPro" id="IPR002172">
    <property type="entry name" value="LDrepeatLR_classA_rpt"/>
</dbReference>
<dbReference type="InterPro" id="IPR000859">
    <property type="entry name" value="CUB_dom"/>
</dbReference>
<dbReference type="PANTHER" id="PTHR44163:SF1">
    <property type="entry name" value="U3 SMALL NUCLEOLAR RNA-ASSOCIATED PROTEIN 4 HOMOLOG"/>
    <property type="match status" value="1"/>
</dbReference>
<dbReference type="PROSITE" id="PS01180">
    <property type="entry name" value="CUB"/>
    <property type="match status" value="2"/>
</dbReference>
<evidence type="ECO:0000256" key="1">
    <source>
        <dbReference type="ARBA" id="ARBA00023157"/>
    </source>
</evidence>
<reference evidence="6 7" key="1">
    <citation type="submission" date="2015-12" db="EMBL/GenBank/DDBJ databases">
        <title>Draft genome of the nematode, Onchocerca flexuosa.</title>
        <authorList>
            <person name="Mitreva M."/>
        </authorList>
    </citation>
    <scope>NUCLEOTIDE SEQUENCE [LARGE SCALE GENOMIC DNA]</scope>
    <source>
        <strain evidence="6">Red Deer</strain>
    </source>
</reference>
<dbReference type="Pfam" id="PF00431">
    <property type="entry name" value="CUB"/>
    <property type="match status" value="2"/>
</dbReference>
<dbReference type="Gene3D" id="2.130.10.10">
    <property type="entry name" value="YVTN repeat-like/Quinoprotein amine dehydrogenase"/>
    <property type="match status" value="2"/>
</dbReference>
<dbReference type="InterPro" id="IPR015943">
    <property type="entry name" value="WD40/YVTN_repeat-like_dom_sf"/>
</dbReference>
<keyword evidence="1" id="KW-1015">Disulfide bond</keyword>
<evidence type="ECO:0000313" key="7">
    <source>
        <dbReference type="Proteomes" id="UP000242913"/>
    </source>
</evidence>
<protein>
    <recommendedName>
        <fullName evidence="5">CUB domain-containing protein</fullName>
    </recommendedName>
</protein>
<dbReference type="InterPro" id="IPR036322">
    <property type="entry name" value="WD40_repeat_dom_sf"/>
</dbReference>
<dbReference type="SUPFAM" id="SSF49854">
    <property type="entry name" value="Spermadhesin, CUB domain"/>
    <property type="match status" value="2"/>
</dbReference>
<keyword evidence="4" id="KW-1133">Transmembrane helix</keyword>
<evidence type="ECO:0000313" key="6">
    <source>
        <dbReference type="EMBL" id="OZC12375.1"/>
    </source>
</evidence>
<dbReference type="GO" id="GO:0000462">
    <property type="term" value="P:maturation of SSU-rRNA from tricistronic rRNA transcript (SSU-rRNA, 5.8S rRNA, LSU-rRNA)"/>
    <property type="evidence" value="ECO:0007669"/>
    <property type="project" value="InterPro"/>
</dbReference>
<evidence type="ECO:0000256" key="4">
    <source>
        <dbReference type="SAM" id="Phobius"/>
    </source>
</evidence>
<keyword evidence="4" id="KW-0472">Membrane</keyword>
<keyword evidence="7" id="KW-1185">Reference proteome</keyword>
<dbReference type="CDD" id="cd00041">
    <property type="entry name" value="CUB"/>
    <property type="match status" value="2"/>
</dbReference>
<dbReference type="GO" id="GO:0032040">
    <property type="term" value="C:small-subunit processome"/>
    <property type="evidence" value="ECO:0007669"/>
    <property type="project" value="TreeGrafter"/>
</dbReference>
<evidence type="ECO:0000259" key="5">
    <source>
        <dbReference type="PROSITE" id="PS01180"/>
    </source>
</evidence>
<comment type="caution">
    <text evidence="2">Lacks conserved residue(s) required for the propagation of feature annotation.</text>
</comment>